<dbReference type="Pfam" id="PF03625">
    <property type="entry name" value="DUF302"/>
    <property type="match status" value="1"/>
</dbReference>
<evidence type="ECO:0000256" key="2">
    <source>
        <dbReference type="SAM" id="SignalP"/>
    </source>
</evidence>
<protein>
    <submittedName>
        <fullName evidence="4">Uncharacterized conserved protein</fullName>
    </submittedName>
</protein>
<sequence length="178" mass="19192">MKKGLLLFCSGALVSSTMLLAACQSTALSSKSAQSTATQPSESQLLQQDSEMKKVTTVSSHYDFEKTVERLKQAIDSKGMTLFAEIDHKKAAKEAGLDMQPATVLIFGNPKAGTPLMKKDPLFALQLPLKVLVTEVDNQVVVSLSDTRELIRGSAIEYTDVENTLAGAEKLISNTVTK</sequence>
<dbReference type="AlphaFoldDB" id="A0A379LI79"/>
<feature type="domain" description="DUF302" evidence="3">
    <location>
        <begin position="86"/>
        <end position="144"/>
    </location>
</feature>
<evidence type="ECO:0000259" key="3">
    <source>
        <dbReference type="Pfam" id="PF03625"/>
    </source>
</evidence>
<dbReference type="Proteomes" id="UP000254123">
    <property type="component" value="Unassembled WGS sequence"/>
</dbReference>
<evidence type="ECO:0000313" key="5">
    <source>
        <dbReference type="Proteomes" id="UP000254123"/>
    </source>
</evidence>
<dbReference type="Gene3D" id="3.30.310.70">
    <property type="entry name" value="TT1751-like domain"/>
    <property type="match status" value="1"/>
</dbReference>
<dbReference type="EMBL" id="UGVC01000001">
    <property type="protein sequence ID" value="SUD90300.1"/>
    <property type="molecule type" value="Genomic_DNA"/>
</dbReference>
<reference evidence="4 5" key="1">
    <citation type="submission" date="2018-06" db="EMBL/GenBank/DDBJ databases">
        <authorList>
            <consortium name="Pathogen Informatics"/>
            <person name="Doyle S."/>
        </authorList>
    </citation>
    <scope>NUCLEOTIDE SEQUENCE [LARGE SCALE GENOMIC DNA]</scope>
    <source>
        <strain evidence="4 5">NCTC10526</strain>
    </source>
</reference>
<dbReference type="InterPro" id="IPR035923">
    <property type="entry name" value="TT1751-like_sf"/>
</dbReference>
<feature type="compositionally biased region" description="Polar residues" evidence="1">
    <location>
        <begin position="31"/>
        <end position="49"/>
    </location>
</feature>
<evidence type="ECO:0000313" key="4">
    <source>
        <dbReference type="EMBL" id="SUD90300.1"/>
    </source>
</evidence>
<keyword evidence="2" id="KW-0732">Signal</keyword>
<name>A0A379LI79_9GAMM</name>
<dbReference type="PANTHER" id="PTHR38342">
    <property type="entry name" value="SLR5037 PROTEIN"/>
    <property type="match status" value="1"/>
</dbReference>
<feature type="signal peptide" evidence="2">
    <location>
        <begin position="1"/>
        <end position="21"/>
    </location>
</feature>
<accession>A0A379LI79</accession>
<dbReference type="RefSeq" id="WP_028859296.1">
    <property type="nucleotide sequence ID" value="NZ_CAJHAQ010000001.1"/>
</dbReference>
<keyword evidence="5" id="KW-1185">Reference proteome</keyword>
<dbReference type="PANTHER" id="PTHR38342:SF2">
    <property type="entry name" value="INNER MEMBRANE OR EXPORTED"/>
    <property type="match status" value="1"/>
</dbReference>
<gene>
    <name evidence="4" type="ORF">NCTC10526_00623</name>
</gene>
<dbReference type="SUPFAM" id="SSF103247">
    <property type="entry name" value="TT1751-like"/>
    <property type="match status" value="1"/>
</dbReference>
<dbReference type="InterPro" id="IPR005180">
    <property type="entry name" value="DUF302"/>
</dbReference>
<proteinExistence type="predicted"/>
<feature type="region of interest" description="Disordered" evidence="1">
    <location>
        <begin position="31"/>
        <end position="50"/>
    </location>
</feature>
<evidence type="ECO:0000256" key="1">
    <source>
        <dbReference type="SAM" id="MobiDB-lite"/>
    </source>
</evidence>
<dbReference type="PROSITE" id="PS51257">
    <property type="entry name" value="PROKAR_LIPOPROTEIN"/>
    <property type="match status" value="1"/>
</dbReference>
<organism evidence="4 5">
    <name type="scientific">Psychrobacter phenylpyruvicus</name>
    <dbReference type="NCBI Taxonomy" id="29432"/>
    <lineage>
        <taxon>Bacteria</taxon>
        <taxon>Pseudomonadati</taxon>
        <taxon>Pseudomonadota</taxon>
        <taxon>Gammaproteobacteria</taxon>
        <taxon>Moraxellales</taxon>
        <taxon>Moraxellaceae</taxon>
        <taxon>Psychrobacter</taxon>
    </lineage>
</organism>
<feature type="chain" id="PRO_5016829289" evidence="2">
    <location>
        <begin position="22"/>
        <end position="178"/>
    </location>
</feature>
<dbReference type="CDD" id="cd14797">
    <property type="entry name" value="DUF302"/>
    <property type="match status" value="1"/>
</dbReference>